<evidence type="ECO:0000313" key="4">
    <source>
        <dbReference type="EMBL" id="VFR72184.1"/>
    </source>
</evidence>
<protein>
    <submittedName>
        <fullName evidence="2">ABC-type nitrate/sulfonate/bicarbonate transport systems, periplasmic components</fullName>
    </submittedName>
</protein>
<dbReference type="SMART" id="SM00062">
    <property type="entry name" value="PBPb"/>
    <property type="match status" value="1"/>
</dbReference>
<dbReference type="InterPro" id="IPR001638">
    <property type="entry name" value="Solute-binding_3/MltF_N"/>
</dbReference>
<dbReference type="PROSITE" id="PS51318">
    <property type="entry name" value="TAT"/>
    <property type="match status" value="1"/>
</dbReference>
<accession>A0A484NRY4</accession>
<reference evidence="2" key="1">
    <citation type="submission" date="2019-03" db="EMBL/GenBank/DDBJ databases">
        <authorList>
            <person name="Danneels B."/>
        </authorList>
    </citation>
    <scope>NUCLEOTIDE SEQUENCE</scope>
</reference>
<dbReference type="InterPro" id="IPR006311">
    <property type="entry name" value="TAT_signal"/>
</dbReference>
<dbReference type="AlphaFoldDB" id="A0A484NRY4"/>
<sequence>MIPTLRVVPFPFESWIMTHLVSPPAGALSRRHLLKAAAIAGLGAPLGLLGARALAQGSAKRSFKIAWSPTAVCQSPVSVALERGFFDKYNIAVERINFSGSTDQLLEAIATGHADGGIGMALRWFKPLEQGFDVKLAVGTHGGCMRLLTPQGSPIKAVQDLRGKRVAVTDQASPVKNFFAIRVAQLGIDPDEVEWRQFPQDLFGEALRKGEVDAVAGDDPLMFILREDNNLVELATNLENDYADRTCCVLGLSGKLVRNDPDAAAAITRAVIDAQRWTAANPDESARIFAPHIPSKVPAERVAAILRSHTHGHASTGAKLREEVAGYAQHLKQIRVLGANLDVNKYAAVVAPDVLV</sequence>
<proteinExistence type="predicted"/>
<evidence type="ECO:0000313" key="3">
    <source>
        <dbReference type="EMBL" id="VFR46715.1"/>
    </source>
</evidence>
<dbReference type="PANTHER" id="PTHR30024">
    <property type="entry name" value="ALIPHATIC SULFONATES-BINDING PROTEIN-RELATED"/>
    <property type="match status" value="1"/>
</dbReference>
<dbReference type="Pfam" id="PF09084">
    <property type="entry name" value="NMT1"/>
    <property type="match status" value="1"/>
</dbReference>
<dbReference type="Gene3D" id="3.40.190.10">
    <property type="entry name" value="Periplasmic binding protein-like II"/>
    <property type="match status" value="2"/>
</dbReference>
<organism evidence="2">
    <name type="scientific">plant metagenome</name>
    <dbReference type="NCBI Taxonomy" id="1297885"/>
    <lineage>
        <taxon>unclassified sequences</taxon>
        <taxon>metagenomes</taxon>
        <taxon>organismal metagenomes</taxon>
    </lineage>
</organism>
<name>A0A484NRY4_9ZZZZ</name>
<gene>
    <name evidence="2" type="ORF">AMP9_1155</name>
    <name evidence="3" type="ORF">ANT2_1087</name>
    <name evidence="4" type="ORF">ANT3_1088</name>
</gene>
<feature type="domain" description="Solute-binding protein family 3/N-terminal" evidence="1">
    <location>
        <begin position="62"/>
        <end position="281"/>
    </location>
</feature>
<evidence type="ECO:0000313" key="2">
    <source>
        <dbReference type="EMBL" id="VFR16308.1"/>
    </source>
</evidence>
<dbReference type="EMBL" id="CAADIG010000021">
    <property type="protein sequence ID" value="VFR46715.1"/>
    <property type="molecule type" value="Genomic_DNA"/>
</dbReference>
<dbReference type="SUPFAM" id="SSF53850">
    <property type="entry name" value="Periplasmic binding protein-like II"/>
    <property type="match status" value="1"/>
</dbReference>
<dbReference type="InterPro" id="IPR015168">
    <property type="entry name" value="SsuA/THI5"/>
</dbReference>
<dbReference type="EMBL" id="CAADID010000022">
    <property type="protein sequence ID" value="VFR72184.1"/>
    <property type="molecule type" value="Genomic_DNA"/>
</dbReference>
<evidence type="ECO:0000259" key="1">
    <source>
        <dbReference type="SMART" id="SM00062"/>
    </source>
</evidence>
<dbReference type="EMBL" id="CAADHY010000005">
    <property type="protein sequence ID" value="VFR16308.1"/>
    <property type="molecule type" value="Genomic_DNA"/>
</dbReference>
<dbReference type="PANTHER" id="PTHR30024:SF21">
    <property type="entry name" value="ABC TRANSPORTER SUBSTRATE-BINDING PROTEIN"/>
    <property type="match status" value="1"/>
</dbReference>